<dbReference type="SUPFAM" id="SSF160574">
    <property type="entry name" value="BT0923-like"/>
    <property type="match status" value="1"/>
</dbReference>
<dbReference type="InterPro" id="IPR021533">
    <property type="entry name" value="PepSY-like"/>
</dbReference>
<evidence type="ECO:0000313" key="4">
    <source>
        <dbReference type="Proteomes" id="UP000187464"/>
    </source>
</evidence>
<dbReference type="Pfam" id="PF11396">
    <property type="entry name" value="PepSY_like"/>
    <property type="match status" value="1"/>
</dbReference>
<evidence type="ECO:0000259" key="2">
    <source>
        <dbReference type="Pfam" id="PF11396"/>
    </source>
</evidence>
<proteinExistence type="predicted"/>
<organism evidence="3 4">
    <name type="scientific">Proteiniphilum saccharofermentans</name>
    <dbReference type="NCBI Taxonomy" id="1642647"/>
    <lineage>
        <taxon>Bacteria</taxon>
        <taxon>Pseudomonadati</taxon>
        <taxon>Bacteroidota</taxon>
        <taxon>Bacteroidia</taxon>
        <taxon>Bacteroidales</taxon>
        <taxon>Dysgonomonadaceae</taxon>
        <taxon>Proteiniphilum</taxon>
    </lineage>
</organism>
<reference evidence="4" key="1">
    <citation type="submission" date="2016-08" db="EMBL/GenBank/DDBJ databases">
        <authorList>
            <person name="Wibberg D."/>
        </authorList>
    </citation>
    <scope>NUCLEOTIDE SEQUENCE [LARGE SCALE GENOMIC DNA]</scope>
</reference>
<evidence type="ECO:0000256" key="1">
    <source>
        <dbReference type="SAM" id="SignalP"/>
    </source>
</evidence>
<feature type="signal peptide" evidence="1">
    <location>
        <begin position="1"/>
        <end position="20"/>
    </location>
</feature>
<sequence>MKKLILLFFCVAAVHVTAKAGNDRPISFDQLPAQSQQMIKKYFPNQSVALVKMEREFSGKSYEVIFTNGNKAEFDRKGIWKEIDCKYTELPSEVVPPQIANYVRTNYPDLKITKIEKKSRNRHEIELLNGMELEFDANFNVIDIDD</sequence>
<dbReference type="EMBL" id="LT605205">
    <property type="protein sequence ID" value="SCD21958.1"/>
    <property type="molecule type" value="Genomic_DNA"/>
</dbReference>
<dbReference type="STRING" id="1642647.PSM36_3169"/>
<gene>
    <name evidence="3" type="ORF">PSM36_3169</name>
</gene>
<dbReference type="Proteomes" id="UP000187464">
    <property type="component" value="Chromosome I"/>
</dbReference>
<keyword evidence="1" id="KW-0732">Signal</keyword>
<accession>A0A1R3T9I3</accession>
<feature type="domain" description="Putative beta-lactamase-inhibitor-like PepSY-like" evidence="2">
    <location>
        <begin position="60"/>
        <end position="142"/>
    </location>
</feature>
<evidence type="ECO:0000313" key="3">
    <source>
        <dbReference type="EMBL" id="SCD21958.1"/>
    </source>
</evidence>
<dbReference type="KEGG" id="psac:PSM36_3169"/>
<feature type="chain" id="PRO_5013023516" description="Putative beta-lactamase-inhibitor-like PepSY-like domain-containing protein" evidence="1">
    <location>
        <begin position="21"/>
        <end position="146"/>
    </location>
</feature>
<dbReference type="RefSeq" id="WP_076931686.1">
    <property type="nucleotide sequence ID" value="NZ_LT605205.1"/>
</dbReference>
<dbReference type="AlphaFoldDB" id="A0A1R3T9I3"/>
<dbReference type="Gene3D" id="3.40.1420.30">
    <property type="match status" value="1"/>
</dbReference>
<name>A0A1R3T9I3_9BACT</name>
<protein>
    <recommendedName>
        <fullName evidence="2">Putative beta-lactamase-inhibitor-like PepSY-like domain-containing protein</fullName>
    </recommendedName>
</protein>
<keyword evidence="4" id="KW-1185">Reference proteome</keyword>